<comment type="function">
    <text evidence="1">Could be a virulence factor.</text>
</comment>
<dbReference type="GO" id="GO:0005576">
    <property type="term" value="C:extracellular region"/>
    <property type="evidence" value="ECO:0007669"/>
    <property type="project" value="UniProtKB-SubCell"/>
</dbReference>
<reference evidence="14" key="1">
    <citation type="submission" date="2024-05" db="EMBL/GenBank/DDBJ databases">
        <authorList>
            <person name="Kim S."/>
            <person name="Heo J."/>
            <person name="Choi H."/>
            <person name="Choi Y."/>
            <person name="Kwon S.-W."/>
            <person name="Kim Y."/>
        </authorList>
    </citation>
    <scope>NUCLEOTIDE SEQUENCE</scope>
    <source>
        <strain evidence="14">KACC 23698</strain>
    </source>
</reference>
<dbReference type="InterPro" id="IPR025202">
    <property type="entry name" value="PLD-like_dom"/>
</dbReference>
<organism evidence="14">
    <name type="scientific">Alsobacter sp. KACC 23698</name>
    <dbReference type="NCBI Taxonomy" id="3149229"/>
    <lineage>
        <taxon>Bacteria</taxon>
        <taxon>Pseudomonadati</taxon>
        <taxon>Pseudomonadota</taxon>
        <taxon>Alphaproteobacteria</taxon>
        <taxon>Hyphomicrobiales</taxon>
        <taxon>Alsobacteraceae</taxon>
        <taxon>Alsobacter</taxon>
    </lineage>
</organism>
<accession>A0AAU7JN13</accession>
<dbReference type="PROSITE" id="PS50035">
    <property type="entry name" value="PLD"/>
    <property type="match status" value="2"/>
</dbReference>
<evidence type="ECO:0000256" key="11">
    <source>
        <dbReference type="NCBIfam" id="TIGR04265"/>
    </source>
</evidence>
<evidence type="ECO:0000256" key="8">
    <source>
        <dbReference type="ARBA" id="ARBA00022737"/>
    </source>
</evidence>
<evidence type="ECO:0000256" key="10">
    <source>
        <dbReference type="ARBA" id="ARBA00023136"/>
    </source>
</evidence>
<evidence type="ECO:0000256" key="2">
    <source>
        <dbReference type="ARBA" id="ARBA00004236"/>
    </source>
</evidence>
<keyword evidence="6" id="KW-0808">Transferase</keyword>
<evidence type="ECO:0000256" key="3">
    <source>
        <dbReference type="ARBA" id="ARBA00004613"/>
    </source>
</evidence>
<evidence type="ECO:0000259" key="13">
    <source>
        <dbReference type="PROSITE" id="PS50035"/>
    </source>
</evidence>
<dbReference type="NCBIfam" id="TIGR04265">
    <property type="entry name" value="bac_cardiolipin"/>
    <property type="match status" value="1"/>
</dbReference>
<name>A0AAU7JN13_9HYPH</name>
<keyword evidence="7 12" id="KW-0812">Transmembrane</keyword>
<dbReference type="EMBL" id="CP157484">
    <property type="protein sequence ID" value="XBO41555.1"/>
    <property type="molecule type" value="Genomic_DNA"/>
</dbReference>
<keyword evidence="8" id="KW-0677">Repeat</keyword>
<dbReference type="PANTHER" id="PTHR21248">
    <property type="entry name" value="CARDIOLIPIN SYNTHASE"/>
    <property type="match status" value="1"/>
</dbReference>
<dbReference type="InterPro" id="IPR022924">
    <property type="entry name" value="Cardiolipin_synthase"/>
</dbReference>
<feature type="transmembrane region" description="Helical" evidence="12">
    <location>
        <begin position="6"/>
        <end position="25"/>
    </location>
</feature>
<keyword evidence="10 12" id="KW-0472">Membrane</keyword>
<dbReference type="SMART" id="SM00155">
    <property type="entry name" value="PLDc"/>
    <property type="match status" value="2"/>
</dbReference>
<dbReference type="EC" id="2.7.8.-" evidence="11"/>
<gene>
    <name evidence="14" type="primary">cls</name>
    <name evidence="14" type="ORF">ABEG18_12610</name>
</gene>
<dbReference type="InterPro" id="IPR001736">
    <property type="entry name" value="PLipase_D/transphosphatidylase"/>
</dbReference>
<evidence type="ECO:0000256" key="9">
    <source>
        <dbReference type="ARBA" id="ARBA00022989"/>
    </source>
</evidence>
<proteinExistence type="predicted"/>
<evidence type="ECO:0000256" key="5">
    <source>
        <dbReference type="ARBA" id="ARBA00022525"/>
    </source>
</evidence>
<dbReference type="PANTHER" id="PTHR21248:SF22">
    <property type="entry name" value="PHOSPHOLIPASE D"/>
    <property type="match status" value="1"/>
</dbReference>
<dbReference type="Gene3D" id="3.30.870.10">
    <property type="entry name" value="Endonuclease Chain A"/>
    <property type="match status" value="2"/>
</dbReference>
<dbReference type="AlphaFoldDB" id="A0AAU7JN13"/>
<keyword evidence="9 12" id="KW-1133">Transmembrane helix</keyword>
<dbReference type="GO" id="GO:0032049">
    <property type="term" value="P:cardiolipin biosynthetic process"/>
    <property type="evidence" value="ECO:0007669"/>
    <property type="project" value="UniProtKB-UniRule"/>
</dbReference>
<evidence type="ECO:0000256" key="4">
    <source>
        <dbReference type="ARBA" id="ARBA00022475"/>
    </source>
</evidence>
<feature type="domain" description="PLD phosphodiesterase" evidence="13">
    <location>
        <begin position="395"/>
        <end position="422"/>
    </location>
</feature>
<keyword evidence="5" id="KW-0964">Secreted</keyword>
<dbReference type="RefSeq" id="WP_406858410.1">
    <property type="nucleotide sequence ID" value="NZ_CP157484.1"/>
</dbReference>
<keyword evidence="4" id="KW-1003">Cell membrane</keyword>
<evidence type="ECO:0000313" key="14">
    <source>
        <dbReference type="EMBL" id="XBO41555.1"/>
    </source>
</evidence>
<feature type="domain" description="PLD phosphodiesterase" evidence="13">
    <location>
        <begin position="217"/>
        <end position="244"/>
    </location>
</feature>
<dbReference type="SUPFAM" id="SSF56024">
    <property type="entry name" value="Phospholipase D/nuclease"/>
    <property type="match status" value="2"/>
</dbReference>
<dbReference type="Pfam" id="PF13091">
    <property type="entry name" value="PLDc_2"/>
    <property type="match status" value="2"/>
</dbReference>
<dbReference type="GO" id="GO:0008808">
    <property type="term" value="F:cardiolipin synthase activity"/>
    <property type="evidence" value="ECO:0007669"/>
    <property type="project" value="UniProtKB-UniRule"/>
</dbReference>
<evidence type="ECO:0000256" key="12">
    <source>
        <dbReference type="SAM" id="Phobius"/>
    </source>
</evidence>
<comment type="subcellular location">
    <subcellularLocation>
        <location evidence="2">Cell membrane</location>
    </subcellularLocation>
    <subcellularLocation>
        <location evidence="3">Secreted</location>
    </subcellularLocation>
</comment>
<evidence type="ECO:0000256" key="1">
    <source>
        <dbReference type="ARBA" id="ARBA00003145"/>
    </source>
</evidence>
<protein>
    <recommendedName>
        <fullName evidence="11">Cardiolipin synthase</fullName>
        <ecNumber evidence="11">2.7.8.-</ecNumber>
    </recommendedName>
</protein>
<sequence>MGGSWLGVAAALAHVVIVIAALVVVPGDRKPSSATAWLLLITGAPFLGLALFLMIGDPRLPRRRRELQARMGEAIAASLAALPPERLALFDPEVPARDRRHVELARSLGGMPATGGNRLDLLWGYDGIVARMVEAIDAATRYVHVEFYIVALDETTEPLFAALERAVGRGVRVRLLFDQIGSRKFPRKREMRERLTRAGVEWRAMLPILGVREWLRFDLRNHRKLLVIDAAVAFTGSMNLIERGYHRADGLTYEELCVRIEGPAVLELDAVFTVDWLSESEGKPGEIAAAASPGTAAAPGAVAQVLPSGSGFDDENNLRLFTALAHAARRSLTIVTPYFVPDEALMLAITSAARRGVAVTLVNSEAVDQAVVVAAQRSFYEELLRDGVEIRLYRAPVLLHAKSVVVDDEIATIGSSNLDIRSFTLNMEVTLVVYDRAFVDRLREVIGGYVANASRVTLEEWRRRPVRKRLVENIARLTAALQ</sequence>
<dbReference type="GO" id="GO:0005886">
    <property type="term" value="C:plasma membrane"/>
    <property type="evidence" value="ECO:0007669"/>
    <property type="project" value="UniProtKB-SubCell"/>
</dbReference>
<evidence type="ECO:0000256" key="7">
    <source>
        <dbReference type="ARBA" id="ARBA00022692"/>
    </source>
</evidence>
<feature type="transmembrane region" description="Helical" evidence="12">
    <location>
        <begin position="37"/>
        <end position="56"/>
    </location>
</feature>
<evidence type="ECO:0000256" key="6">
    <source>
        <dbReference type="ARBA" id="ARBA00022679"/>
    </source>
</evidence>